<dbReference type="OrthoDB" id="34756at2157"/>
<dbReference type="EMBL" id="JH597761">
    <property type="protein sequence ID" value="EHP70890.1"/>
    <property type="molecule type" value="Genomic_DNA"/>
</dbReference>
<feature type="coiled-coil region" evidence="1">
    <location>
        <begin position="2"/>
        <end position="29"/>
    </location>
</feature>
<proteinExistence type="predicted"/>
<sequence>MRRQFEEQLRGIMERLTETSERNRDLEEVYRRLVSLRISNAHHASLELVVANHFLSRGYRVWVEHEKDGLILDVYSLGDREVGVEVETAFIPPEVLDRPEDYLTARLTVKVARYGKSVQDFYIAVPSYVFPPLPAVFLKAPEERDEEELRCLFRLVRRFHNIPGLDLRSLKEGRLSGLLSVNLSSLSVSSLDVAVLSRNSEVDCP</sequence>
<dbReference type="Proteomes" id="UP000003980">
    <property type="component" value="Unassembled WGS sequence"/>
</dbReference>
<protein>
    <submittedName>
        <fullName evidence="2">Uncharacterized protein</fullName>
    </submittedName>
</protein>
<gene>
    <name evidence="2" type="ORF">MetMK1DRAFT_00013940</name>
</gene>
<evidence type="ECO:0000313" key="2">
    <source>
        <dbReference type="EMBL" id="EHP70890.1"/>
    </source>
</evidence>
<dbReference type="eggNOG" id="arCOG05906">
    <property type="taxonomic scope" value="Archaea"/>
</dbReference>
<keyword evidence="1" id="KW-0175">Coiled coil</keyword>
<dbReference type="RefSeq" id="WP_009071813.1">
    <property type="nucleotide sequence ID" value="NZ_JH597761.1"/>
</dbReference>
<dbReference type="AlphaFoldDB" id="H2C3R9"/>
<keyword evidence="3" id="KW-1185">Reference proteome</keyword>
<accession>H2C3R9</accession>
<dbReference type="HOGENOM" id="CLU_113587_0_0_2"/>
<organism evidence="2 3">
    <name type="scientific">Metallosphaera yellowstonensis MK1</name>
    <dbReference type="NCBI Taxonomy" id="671065"/>
    <lineage>
        <taxon>Archaea</taxon>
        <taxon>Thermoproteota</taxon>
        <taxon>Thermoprotei</taxon>
        <taxon>Sulfolobales</taxon>
        <taxon>Sulfolobaceae</taxon>
        <taxon>Metallosphaera</taxon>
    </lineage>
</organism>
<evidence type="ECO:0000256" key="1">
    <source>
        <dbReference type="SAM" id="Coils"/>
    </source>
</evidence>
<reference evidence="2 3" key="1">
    <citation type="submission" date="2012-01" db="EMBL/GenBank/DDBJ databases">
        <title>Improved High-Quality Draft sequence of Metallosphaera yellowstonensis MK1.</title>
        <authorList>
            <consortium name="US DOE Joint Genome Institute"/>
            <person name="Lucas S."/>
            <person name="Han J."/>
            <person name="Cheng J.-F."/>
            <person name="Goodwin L."/>
            <person name="Pitluck S."/>
            <person name="Peters L."/>
            <person name="Teshima H."/>
            <person name="Detter J.C."/>
            <person name="Han C."/>
            <person name="Tapia R."/>
            <person name="Land M."/>
            <person name="Hauser L."/>
            <person name="Kyrpides N."/>
            <person name="Kozubal M."/>
            <person name="Macur R.E."/>
            <person name="Jay Z."/>
            <person name="Inskeep W."/>
            <person name="Woyke T."/>
        </authorList>
    </citation>
    <scope>NUCLEOTIDE SEQUENCE [LARGE SCALE GENOMIC DNA]</scope>
    <source>
        <strain evidence="2 3">MK1</strain>
    </source>
</reference>
<name>H2C3R9_9CREN</name>
<evidence type="ECO:0000313" key="3">
    <source>
        <dbReference type="Proteomes" id="UP000003980"/>
    </source>
</evidence>